<dbReference type="GO" id="GO:0032300">
    <property type="term" value="C:mismatch repair complex"/>
    <property type="evidence" value="ECO:0007669"/>
    <property type="project" value="InterPro"/>
</dbReference>
<keyword evidence="2" id="KW-0227">DNA damage</keyword>
<feature type="region of interest" description="Disordered" evidence="3">
    <location>
        <begin position="907"/>
        <end position="936"/>
    </location>
</feature>
<dbReference type="InterPro" id="IPR038973">
    <property type="entry name" value="MutL/Mlh/Pms-like"/>
</dbReference>
<dbReference type="Pfam" id="PF16062">
    <property type="entry name" value="MavL-like"/>
    <property type="match status" value="1"/>
</dbReference>
<evidence type="ECO:0000256" key="3">
    <source>
        <dbReference type="SAM" id="MobiDB-lite"/>
    </source>
</evidence>
<dbReference type="PROSITE" id="PS00058">
    <property type="entry name" value="DNA_MISMATCH_REPAIR_1"/>
    <property type="match status" value="1"/>
</dbReference>
<dbReference type="Pfam" id="PF13589">
    <property type="entry name" value="HATPase_c_3"/>
    <property type="match status" value="1"/>
</dbReference>
<dbReference type="SMART" id="SM00853">
    <property type="entry name" value="MutL_C"/>
    <property type="match status" value="1"/>
</dbReference>
<dbReference type="GO" id="GO:0140664">
    <property type="term" value="F:ATP-dependent DNA damage sensor activity"/>
    <property type="evidence" value="ECO:0007669"/>
    <property type="project" value="InterPro"/>
</dbReference>
<dbReference type="InterPro" id="IPR020568">
    <property type="entry name" value="Ribosomal_Su5_D2-typ_SF"/>
</dbReference>
<comment type="similarity">
    <text evidence="1">Belongs to the DNA mismatch repair MutL/HexB family.</text>
</comment>
<dbReference type="InterPro" id="IPR032063">
    <property type="entry name" value="MavL-like"/>
</dbReference>
<dbReference type="Pfam" id="PF01119">
    <property type="entry name" value="DNA_mis_repair"/>
    <property type="match status" value="1"/>
</dbReference>
<dbReference type="Gene3D" id="3.30.1540.20">
    <property type="entry name" value="MutL, C-terminal domain, dimerisation subdomain"/>
    <property type="match status" value="1"/>
</dbReference>
<dbReference type="PANTHER" id="PTHR10073:SF47">
    <property type="entry name" value="DNA MISMATCH REPAIR PROTEIN MLH3"/>
    <property type="match status" value="1"/>
</dbReference>
<dbReference type="GO" id="GO:0030983">
    <property type="term" value="F:mismatched DNA binding"/>
    <property type="evidence" value="ECO:0007669"/>
    <property type="project" value="InterPro"/>
</dbReference>
<dbReference type="EMBL" id="OD001719">
    <property type="protein sequence ID" value="CAD7402943.1"/>
    <property type="molecule type" value="Genomic_DNA"/>
</dbReference>
<organism evidence="6">
    <name type="scientific">Timema poppense</name>
    <name type="common">Walking stick</name>
    <dbReference type="NCBI Taxonomy" id="170557"/>
    <lineage>
        <taxon>Eukaryota</taxon>
        <taxon>Metazoa</taxon>
        <taxon>Ecdysozoa</taxon>
        <taxon>Arthropoda</taxon>
        <taxon>Hexapoda</taxon>
        <taxon>Insecta</taxon>
        <taxon>Pterygota</taxon>
        <taxon>Neoptera</taxon>
        <taxon>Polyneoptera</taxon>
        <taxon>Phasmatodea</taxon>
        <taxon>Timematodea</taxon>
        <taxon>Timematoidea</taxon>
        <taxon>Timematidae</taxon>
        <taxon>Timema</taxon>
    </lineage>
</organism>
<evidence type="ECO:0000259" key="5">
    <source>
        <dbReference type="SMART" id="SM01340"/>
    </source>
</evidence>
<protein>
    <submittedName>
        <fullName evidence="6">Uncharacterized protein</fullName>
    </submittedName>
</protein>
<dbReference type="InterPro" id="IPR013507">
    <property type="entry name" value="DNA_mismatch_S5_2-like"/>
</dbReference>
<dbReference type="Gene3D" id="3.30.1370.100">
    <property type="entry name" value="MutL, C-terminal domain, regulatory subdomain"/>
    <property type="match status" value="1"/>
</dbReference>
<evidence type="ECO:0000313" key="6">
    <source>
        <dbReference type="EMBL" id="CAD7402943.1"/>
    </source>
</evidence>
<reference evidence="6" key="1">
    <citation type="submission" date="2020-11" db="EMBL/GenBank/DDBJ databases">
        <authorList>
            <person name="Tran Van P."/>
        </authorList>
    </citation>
    <scope>NUCLEOTIDE SEQUENCE</scope>
</reference>
<dbReference type="Gene3D" id="3.30.565.10">
    <property type="entry name" value="Histidine kinase-like ATPase, C-terminal domain"/>
    <property type="match status" value="1"/>
</dbReference>
<dbReference type="InterPro" id="IPR014790">
    <property type="entry name" value="MutL_C"/>
</dbReference>
<evidence type="ECO:0000259" key="4">
    <source>
        <dbReference type="SMART" id="SM00853"/>
    </source>
</evidence>
<evidence type="ECO:0000256" key="2">
    <source>
        <dbReference type="ARBA" id="ARBA00022763"/>
    </source>
</evidence>
<dbReference type="InterPro" id="IPR014721">
    <property type="entry name" value="Ribsml_uS5_D2-typ_fold_subgr"/>
</dbReference>
<evidence type="ECO:0000256" key="1">
    <source>
        <dbReference type="ARBA" id="ARBA00006082"/>
    </source>
</evidence>
<dbReference type="InterPro" id="IPR042121">
    <property type="entry name" value="MutL_C_regsub"/>
</dbReference>
<dbReference type="SUPFAM" id="SSF54211">
    <property type="entry name" value="Ribosomal protein S5 domain 2-like"/>
    <property type="match status" value="1"/>
</dbReference>
<dbReference type="InterPro" id="IPR042120">
    <property type="entry name" value="MutL_C_dimsub"/>
</dbReference>
<dbReference type="GO" id="GO:0005524">
    <property type="term" value="F:ATP binding"/>
    <property type="evidence" value="ECO:0007669"/>
    <property type="project" value="InterPro"/>
</dbReference>
<dbReference type="GO" id="GO:0006298">
    <property type="term" value="P:mismatch repair"/>
    <property type="evidence" value="ECO:0007669"/>
    <property type="project" value="InterPro"/>
</dbReference>
<dbReference type="SUPFAM" id="SSF118116">
    <property type="entry name" value="DNA mismatch repair protein MutL"/>
    <property type="match status" value="1"/>
</dbReference>
<dbReference type="InterPro" id="IPR014762">
    <property type="entry name" value="DNA_mismatch_repair_CS"/>
</dbReference>
<dbReference type="PANTHER" id="PTHR10073">
    <property type="entry name" value="DNA MISMATCH REPAIR PROTEIN MLH, PMS, MUTL"/>
    <property type="match status" value="1"/>
</dbReference>
<accession>A0A7R9CXU2</accession>
<dbReference type="GO" id="GO:0016887">
    <property type="term" value="F:ATP hydrolysis activity"/>
    <property type="evidence" value="ECO:0007669"/>
    <property type="project" value="InterPro"/>
</dbReference>
<dbReference type="AlphaFoldDB" id="A0A7R9CXU2"/>
<name>A0A7R9CXU2_TIMPO</name>
<proteinExistence type="inferred from homology"/>
<dbReference type="SMART" id="SM01340">
    <property type="entry name" value="DNA_mis_repair"/>
    <property type="match status" value="1"/>
</dbReference>
<dbReference type="SUPFAM" id="SSF55874">
    <property type="entry name" value="ATPase domain of HSP90 chaperone/DNA topoisomerase II/histidine kinase"/>
    <property type="match status" value="1"/>
</dbReference>
<dbReference type="InterPro" id="IPR036890">
    <property type="entry name" value="HATPase_C_sf"/>
</dbReference>
<dbReference type="Gene3D" id="3.30.230.10">
    <property type="match status" value="1"/>
</dbReference>
<feature type="domain" description="MutL C-terminal dimerisation" evidence="4">
    <location>
        <begin position="798"/>
        <end position="937"/>
    </location>
</feature>
<dbReference type="Pfam" id="PF08676">
    <property type="entry name" value="MutL_C"/>
    <property type="match status" value="1"/>
</dbReference>
<dbReference type="InterPro" id="IPR037198">
    <property type="entry name" value="MutL_C_sf"/>
</dbReference>
<sequence length="1079" mass="121366">MQLSSEHQGSTVCEVDYSDTALVLNAIDAGATSIAVRADLRYFKFQVVDNGHGMDLENIDRVGSRYMTSKCHTLQDLYSHLDFFGFRGEALASLRELSGILALESRPSGNEHTYCKIFTHGKSHRAGLANTKRPSVGTTVTVTDFMYNMPVRRKRIKEAVDLEEIKSQLECIALMHPQVSISLRNDVKYNIIMQTHRTTDTLKVFSNLFGDNISNSLVPVLFELDRFKVSGYIGKNSHPQKNLQFIYVNKRLVLKSKLHKLVNALLAKSFILRANGPWRNVPISKKLDSHFFIASSPPEKRNKYGVYVLNVECSYCDYDIALDPRKTLIEFKDWDSILKCTEEAVRSFLERESLVFSGDLDSDYRSSPSKDVGKLCDESFICEMDQLSKECALALSNHTSKLIDNNTFVDPHKTVGVEALNGAGMVHGLPARRKASVKEKILASSLPQSPNMFNTGLNIDNQASKLNVFESTLVTEIEKCSENPIPSSTFSESILSSKGLKRKCDKSDKKSKKHFVKPAIPQKKHKCNMNKINSVSTRASSFSLSAGSEDPLFSCKHYLTKSKPKDDLISLPKLTKENTITDKTLSADSHDISTTNDPYNADNEITISVNALEPMPELQVACLIDLEHCKGSEDSSNINQWTKTIDSEGSVFYVHKRSGITSFDAPVPTQDQVSFSMINRCSFLPKGMSPIMKTSSCKPINNDASLMPTSCQIMKDVISKSNSLQDELAVIKWRDLLEVQDSGSKPYVTQLLDDAENRMKYCEQPVPNAKIIDKCAINIYNVMFPYAFTREMFSSVKVLGQMDKKFIVTLASVAGSKKPHVIVLFDQHAVHERIRLEKLMKDYQIDGCNTHFRSTEIIPPLSLSLSSKDVRILSSFEEEFGRLGLYYQLTNETQIYVTKIPTCLKARESREDTDGKKEEERGNMDTRETSKEVPETSKDIYRNNYVGPVGRSVLCSPSKRPPYEKYDKYKKYGEVENQGFLVTCYAWDGNSWPGNEFWDGHYGSTGYSASAASKYIAQLHNPVFNVRLQGNYRIIGAEDQINNKLKETQTEEKGGLKTEIAETVSEMVSIQNKEPVLVR</sequence>
<feature type="domain" description="DNA mismatch repair protein S5" evidence="5">
    <location>
        <begin position="205"/>
        <end position="350"/>
    </location>
</feature>
<gene>
    <name evidence="6" type="ORF">TPSB3V08_LOCUS3817</name>
</gene>